<evidence type="ECO:0008006" key="3">
    <source>
        <dbReference type="Google" id="ProtNLM"/>
    </source>
</evidence>
<sequence>MQALEEKLQQHLQNLYRQVLDADQYIDDMRRQGQAKFADIFTEDSVFNVRSNKFQPYLTETTDYFQQWQNDKNNEELLQALVQRLQLLTETLARLKAIRQQG</sequence>
<dbReference type="STRING" id="740709.A10D4_05797"/>
<protein>
    <recommendedName>
        <fullName evidence="3">Prephenate dehydrogenase</fullName>
    </recommendedName>
</protein>
<keyword evidence="2" id="KW-1185">Reference proteome</keyword>
<evidence type="ECO:0000313" key="2">
    <source>
        <dbReference type="Proteomes" id="UP000014115"/>
    </source>
</evidence>
<dbReference type="OrthoDB" id="7067468at2"/>
<evidence type="ECO:0000313" key="1">
    <source>
        <dbReference type="EMBL" id="EKE84557.1"/>
    </source>
</evidence>
<reference evidence="1 2" key="1">
    <citation type="journal article" date="2012" name="J. Bacteriol.">
        <title>Genome Sequence of Idiomarina xiamenensis Type Strain 10-D-4.</title>
        <authorList>
            <person name="Lai Q."/>
            <person name="Wang L."/>
            <person name="Wang W."/>
            <person name="Shao Z."/>
        </authorList>
    </citation>
    <scope>NUCLEOTIDE SEQUENCE [LARGE SCALE GENOMIC DNA]</scope>
    <source>
        <strain evidence="1 2">10-D-4</strain>
    </source>
</reference>
<gene>
    <name evidence="1" type="ORF">A10D4_05797</name>
</gene>
<name>K2KCY6_9GAMM</name>
<comment type="caution">
    <text evidence="1">The sequence shown here is derived from an EMBL/GenBank/DDBJ whole genome shotgun (WGS) entry which is preliminary data.</text>
</comment>
<organism evidence="1 2">
    <name type="scientific">Idiomarina xiamenensis 10-D-4</name>
    <dbReference type="NCBI Taxonomy" id="740709"/>
    <lineage>
        <taxon>Bacteria</taxon>
        <taxon>Pseudomonadati</taxon>
        <taxon>Pseudomonadota</taxon>
        <taxon>Gammaproteobacteria</taxon>
        <taxon>Alteromonadales</taxon>
        <taxon>Idiomarinaceae</taxon>
        <taxon>Idiomarina</taxon>
    </lineage>
</organism>
<dbReference type="eggNOG" id="ENOG5032CE5">
    <property type="taxonomic scope" value="Bacteria"/>
</dbReference>
<dbReference type="AlphaFoldDB" id="K2KCY6"/>
<accession>K2KCY6</accession>
<dbReference type="EMBL" id="AMRG01000005">
    <property type="protein sequence ID" value="EKE84557.1"/>
    <property type="molecule type" value="Genomic_DNA"/>
</dbReference>
<dbReference type="RefSeq" id="WP_008488310.1">
    <property type="nucleotide sequence ID" value="NZ_AMRG01000005.1"/>
</dbReference>
<proteinExistence type="predicted"/>
<dbReference type="PATRIC" id="fig|740709.3.peg.1185"/>
<dbReference type="Proteomes" id="UP000014115">
    <property type="component" value="Unassembled WGS sequence"/>
</dbReference>